<gene>
    <name evidence="1" type="ORF">DCAF_LOCUS25910</name>
</gene>
<reference evidence="1 2" key="1">
    <citation type="submission" date="2024-01" db="EMBL/GenBank/DDBJ databases">
        <authorList>
            <person name="Waweru B."/>
        </authorList>
    </citation>
    <scope>NUCLEOTIDE SEQUENCE [LARGE SCALE GENOMIC DNA]</scope>
</reference>
<dbReference type="PANTHER" id="PTHR35767">
    <property type="entry name" value="HAPLESS PROTEIN"/>
    <property type="match status" value="1"/>
</dbReference>
<dbReference type="Proteomes" id="UP001314170">
    <property type="component" value="Unassembled WGS sequence"/>
</dbReference>
<sequence>MDCLEGSMTQMGLPGWQESSQGMNNNCRLASPGSAVGWQDTQTLSLTTSGLVSAGIEPLARNVSAVPEAATTGVERATFSEQYLRLERISIEKEPFGLKNDQPCCCQRKERFAESVALNHQESQLLRRRKMTLMAIPSVGKQMGCHSNQQRLL</sequence>
<dbReference type="PANTHER" id="PTHR35767:SF1">
    <property type="entry name" value="HAPLESS PROTEIN"/>
    <property type="match status" value="1"/>
</dbReference>
<evidence type="ECO:0000313" key="1">
    <source>
        <dbReference type="EMBL" id="CAK7355650.1"/>
    </source>
</evidence>
<protein>
    <submittedName>
        <fullName evidence="1">Uncharacterized protein</fullName>
    </submittedName>
</protein>
<name>A0AAV1SSW7_9ROSI</name>
<comment type="caution">
    <text evidence="1">The sequence shown here is derived from an EMBL/GenBank/DDBJ whole genome shotgun (WGS) entry which is preliminary data.</text>
</comment>
<keyword evidence="2" id="KW-1185">Reference proteome</keyword>
<accession>A0AAV1SSW7</accession>
<proteinExistence type="predicted"/>
<organism evidence="1 2">
    <name type="scientific">Dovyalis caffra</name>
    <dbReference type="NCBI Taxonomy" id="77055"/>
    <lineage>
        <taxon>Eukaryota</taxon>
        <taxon>Viridiplantae</taxon>
        <taxon>Streptophyta</taxon>
        <taxon>Embryophyta</taxon>
        <taxon>Tracheophyta</taxon>
        <taxon>Spermatophyta</taxon>
        <taxon>Magnoliopsida</taxon>
        <taxon>eudicotyledons</taxon>
        <taxon>Gunneridae</taxon>
        <taxon>Pentapetalae</taxon>
        <taxon>rosids</taxon>
        <taxon>fabids</taxon>
        <taxon>Malpighiales</taxon>
        <taxon>Salicaceae</taxon>
        <taxon>Flacourtieae</taxon>
        <taxon>Dovyalis</taxon>
    </lineage>
</organism>
<dbReference type="EMBL" id="CAWUPB010001195">
    <property type="protein sequence ID" value="CAK7355650.1"/>
    <property type="molecule type" value="Genomic_DNA"/>
</dbReference>
<evidence type="ECO:0000313" key="2">
    <source>
        <dbReference type="Proteomes" id="UP001314170"/>
    </source>
</evidence>
<dbReference type="AlphaFoldDB" id="A0AAV1SSW7"/>